<keyword evidence="1" id="KW-0812">Transmembrane</keyword>
<sequence length="339" mass="39881">MLFLYKYIFYKIFSRTLCYIVKAIYFIFTFIYNIIKISIIYITYNRTDYTFFMFNIKNIYPFLNELWDLYEGFDKPVKGDNESLYDRYCNLVKEESNHDKVKYYDICMKLIRNLDPSSKVVEKKLSPTHRCINVNNWLYNTVEKKYLNNKHIIDRIFELSKTISPENENNGCFFYTYDEIYVEPINIIQLKMFDANIAVIKSILEGERNPDNASAQKYLCKFVRLYKKMYNTYCSNTREKNYKENKTCDELNTLSSSYGMLRLGKPDISGKVPSLDANEHELFEICPQDNSEAELLPQEGDISGTSTSSKISTTIGTMAGVSSVFALLYKVKRNFYLNV</sequence>
<proteinExistence type="predicted"/>
<keyword evidence="1" id="KW-1133">Transmembrane helix</keyword>
<evidence type="ECO:0000313" key="2">
    <source>
        <dbReference type="EMBL" id="KMZ83229.1"/>
    </source>
</evidence>
<name>A0A0J9SJR0_PLAV1</name>
<protein>
    <submittedName>
        <fullName evidence="2">Uncharacterized protein</fullName>
    </submittedName>
</protein>
<dbReference type="EMBL" id="KQ234946">
    <property type="protein sequence ID" value="KMZ83229.1"/>
    <property type="molecule type" value="Genomic_DNA"/>
</dbReference>
<organism evidence="2 3">
    <name type="scientific">Plasmodium vivax (strain Brazil I)</name>
    <dbReference type="NCBI Taxonomy" id="1033975"/>
    <lineage>
        <taxon>Eukaryota</taxon>
        <taxon>Sar</taxon>
        <taxon>Alveolata</taxon>
        <taxon>Apicomplexa</taxon>
        <taxon>Aconoidasida</taxon>
        <taxon>Haemosporida</taxon>
        <taxon>Plasmodiidae</taxon>
        <taxon>Plasmodium</taxon>
        <taxon>Plasmodium (Plasmodium)</taxon>
    </lineage>
</organism>
<reference evidence="2 3" key="1">
    <citation type="submission" date="2011-08" db="EMBL/GenBank/DDBJ databases">
        <title>The Genome Sequence of Plasmodium vivax Brazil I.</title>
        <authorList>
            <consortium name="The Broad Institute Genome Sequencing Platform"/>
            <consortium name="The Broad Institute Genome Sequencing Center for Infectious Disease"/>
            <person name="Neafsey D."/>
            <person name="Carlton J."/>
            <person name="Barnwell J."/>
            <person name="Collins W."/>
            <person name="Escalante A."/>
            <person name="Mullikin J."/>
            <person name="Saul A."/>
            <person name="Guigo R."/>
            <person name="Camara F."/>
            <person name="Young S.K."/>
            <person name="Zeng Q."/>
            <person name="Gargeya S."/>
            <person name="Fitzgerald M."/>
            <person name="Haas B."/>
            <person name="Abouelleil A."/>
            <person name="Alvarado L."/>
            <person name="Arachchi H.M."/>
            <person name="Berlin A."/>
            <person name="Brown A."/>
            <person name="Chapman S.B."/>
            <person name="Chen Z."/>
            <person name="Dunbar C."/>
            <person name="Freedman E."/>
            <person name="Gearin G."/>
            <person name="Gellesch M."/>
            <person name="Goldberg J."/>
            <person name="Griggs A."/>
            <person name="Gujja S."/>
            <person name="Heiman D."/>
            <person name="Howarth C."/>
            <person name="Larson L."/>
            <person name="Lui A."/>
            <person name="MacDonald P.J.P."/>
            <person name="Montmayeur A."/>
            <person name="Murphy C."/>
            <person name="Neiman D."/>
            <person name="Pearson M."/>
            <person name="Priest M."/>
            <person name="Roberts A."/>
            <person name="Saif S."/>
            <person name="Shea T."/>
            <person name="Shenoy N."/>
            <person name="Sisk P."/>
            <person name="Stolte C."/>
            <person name="Sykes S."/>
            <person name="Wortman J."/>
            <person name="Nusbaum C."/>
            <person name="Birren B."/>
        </authorList>
    </citation>
    <scope>NUCLEOTIDE SEQUENCE [LARGE SCALE GENOMIC DNA]</scope>
    <source>
        <strain evidence="2 3">Brazil I</strain>
    </source>
</reference>
<evidence type="ECO:0000256" key="1">
    <source>
        <dbReference type="SAM" id="Phobius"/>
    </source>
</evidence>
<evidence type="ECO:0000313" key="3">
    <source>
        <dbReference type="Proteomes" id="UP000053327"/>
    </source>
</evidence>
<feature type="transmembrane region" description="Helical" evidence="1">
    <location>
        <begin position="12"/>
        <end position="35"/>
    </location>
</feature>
<dbReference type="AlphaFoldDB" id="A0A0J9SJR0"/>
<dbReference type="Proteomes" id="UP000053327">
    <property type="component" value="Unassembled WGS sequence"/>
</dbReference>
<accession>A0A0J9SJR0</accession>
<gene>
    <name evidence="2" type="ORF">PVBG_05199</name>
</gene>
<keyword evidence="1" id="KW-0472">Membrane</keyword>